<feature type="region of interest" description="Disordered" evidence="7">
    <location>
        <begin position="1593"/>
        <end position="1613"/>
    </location>
</feature>
<feature type="compositionally biased region" description="Acidic residues" evidence="7">
    <location>
        <begin position="2054"/>
        <end position="2085"/>
    </location>
</feature>
<dbReference type="PANTHER" id="PTHR33078:SF100">
    <property type="entry name" value="PROTEIN YCF2"/>
    <property type="match status" value="1"/>
</dbReference>
<feature type="domain" description="ATPase AAA-type core" evidence="9">
    <location>
        <begin position="1642"/>
        <end position="1714"/>
    </location>
</feature>
<proteinExistence type="inferred from homology"/>
<evidence type="ECO:0000256" key="4">
    <source>
        <dbReference type="ARBA" id="ARBA00022741"/>
    </source>
</evidence>
<keyword evidence="11" id="KW-0150">Chloroplast</keyword>
<feature type="transmembrane region" description="Helical" evidence="8">
    <location>
        <begin position="69"/>
        <end position="87"/>
    </location>
</feature>
<comment type="subcellular location">
    <subcellularLocation>
        <location evidence="6">Plastid</location>
        <location evidence="6">Chloroplast stroma</location>
    </subcellularLocation>
</comment>
<dbReference type="Pfam" id="PF00004">
    <property type="entry name" value="AAA"/>
    <property type="match status" value="1"/>
</dbReference>
<feature type="domain" description="Ycf2 N-terminal" evidence="10">
    <location>
        <begin position="238"/>
        <end position="1369"/>
    </location>
</feature>
<reference evidence="11" key="1">
    <citation type="journal article" date="2020" name="Mitochondrial DNA Part B Resour">
        <title>The complete chloroplast genome of Lantana camara L. (Verbenaceae).</title>
        <authorList>
            <person name="Yaradua S.S."/>
            <person name="Shah M."/>
        </authorList>
    </citation>
    <scope>NUCLEOTIDE SEQUENCE</scope>
</reference>
<keyword evidence="4 6" id="KW-0547">Nucleotide-binding</keyword>
<feature type="region of interest" description="Disordered" evidence="7">
    <location>
        <begin position="2011"/>
        <end position="2085"/>
    </location>
</feature>
<evidence type="ECO:0000256" key="5">
    <source>
        <dbReference type="ARBA" id="ARBA00022840"/>
    </source>
</evidence>
<geneLocation type="chloroplast" evidence="11"/>
<evidence type="ECO:0000256" key="3">
    <source>
        <dbReference type="ARBA" id="ARBA00022640"/>
    </source>
</evidence>
<dbReference type="InterPro" id="IPR003959">
    <property type="entry name" value="ATPase_AAA_core"/>
</dbReference>
<dbReference type="GO" id="GO:0016887">
    <property type="term" value="F:ATP hydrolysis activity"/>
    <property type="evidence" value="ECO:0007669"/>
    <property type="project" value="InterPro"/>
</dbReference>
<keyword evidence="8" id="KW-0472">Membrane</keyword>
<feature type="domain" description="Ycf2 N-terminal" evidence="10">
    <location>
        <begin position="1"/>
        <end position="187"/>
    </location>
</feature>
<dbReference type="InterPro" id="IPR056777">
    <property type="entry name" value="Ycf2_N"/>
</dbReference>
<dbReference type="SUPFAM" id="SSF52540">
    <property type="entry name" value="P-loop containing nucleoside triphosphate hydrolases"/>
    <property type="match status" value="1"/>
</dbReference>
<evidence type="ECO:0000313" key="11">
    <source>
        <dbReference type="EMBL" id="QID76446.1"/>
    </source>
</evidence>
<keyword evidence="8" id="KW-0812">Transmembrane</keyword>
<dbReference type="Pfam" id="PF05695">
    <property type="entry name" value="Ycf2"/>
    <property type="match status" value="2"/>
</dbReference>
<dbReference type="Gene3D" id="3.40.50.300">
    <property type="entry name" value="P-loop containing nucleotide triphosphate hydrolases"/>
    <property type="match status" value="1"/>
</dbReference>
<evidence type="ECO:0000259" key="9">
    <source>
        <dbReference type="Pfam" id="PF00004"/>
    </source>
</evidence>
<comment type="caution">
    <text evidence="6">Lacks conserved residue(s) required for the propagation of feature annotation.</text>
</comment>
<dbReference type="InterPro" id="IPR008543">
    <property type="entry name" value="Uncharacterised_Ycf2"/>
</dbReference>
<dbReference type="PANTHER" id="PTHR33078">
    <property type="entry name" value="PROTEIN YCF2-RELATED"/>
    <property type="match status" value="1"/>
</dbReference>
<gene>
    <name evidence="6 11" type="primary">ycf2</name>
</gene>
<protein>
    <recommendedName>
        <fullName evidence="6">Protein Ycf2</fullName>
    </recommendedName>
</protein>
<evidence type="ECO:0000256" key="7">
    <source>
        <dbReference type="SAM" id="MobiDB-lite"/>
    </source>
</evidence>
<evidence type="ECO:0000256" key="6">
    <source>
        <dbReference type="HAMAP-Rule" id="MF_01330"/>
    </source>
</evidence>
<dbReference type="GO" id="GO:0005524">
    <property type="term" value="F:ATP binding"/>
    <property type="evidence" value="ECO:0007669"/>
    <property type="project" value="UniProtKB-KW"/>
</dbReference>
<evidence type="ECO:0000256" key="8">
    <source>
        <dbReference type="SAM" id="Phobius"/>
    </source>
</evidence>
<name>A0A6G6C5Z3_LANCA</name>
<organism evidence="11">
    <name type="scientific">Lantana camara</name>
    <name type="common">Lantana</name>
    <dbReference type="NCBI Taxonomy" id="126435"/>
    <lineage>
        <taxon>Eukaryota</taxon>
        <taxon>Viridiplantae</taxon>
        <taxon>Streptophyta</taxon>
        <taxon>Embryophyta</taxon>
        <taxon>Tracheophyta</taxon>
        <taxon>Spermatophyta</taxon>
        <taxon>Magnoliopsida</taxon>
        <taxon>eudicotyledons</taxon>
        <taxon>Gunneridae</taxon>
        <taxon>Pentapetalae</taxon>
        <taxon>asterids</taxon>
        <taxon>lamiids</taxon>
        <taxon>Lamiales</taxon>
        <taxon>Verbenaceae</taxon>
        <taxon>Lantaneae</taxon>
        <taxon>Lantana</taxon>
    </lineage>
</organism>
<sequence>MEKRQFKDWILEWRELLREIQIQNFHNLLDSWASLWFFIHIFFQQERFLKMFDPLTVGLILKGSIRNRYFTIKGVILFVVAVLIYRMNNRNMVERKNLYLRRLLPIPMNSIGPRNDRLEESVGSSNINRFIVSLLYLPKGKKISESSFLNPKESTWVLPITKKCSMPESNWGSRWWRNWIGKKRDSSLYLPKGKKISESSFLNPKESTWVLPITKKCSMPESNWGSRWWRNWIGKKRDSSQLKGSSDQSRDHLDSISNEDSEYHTLINQREIQPLKERSILWDPSFLQTEGTEIESDRFPKCLSGSSSMSRLFTDREKQMINHLRAEEIEEFLGNPRRLVRSFFSDRWSELHLGSKPTERSTRDQKLLKKQQDLSFVPCRRSENKELVNIFKIITYLQNTVSIHPISSSSDPGCDRVLKDEPDVDSSNKISFLNFNPFLDLFHLFHDRNRGGYTLDHDFESEERFQEMADLFTLSITEPDLVYHKGFAFSIDSYGLDQKQFLNEARDESKKKSLLVLPPIFYEENESFSRRIRKKGVRISWGNDLEDPKPKIVVFASNMEAVNQFRLIRNLIQIQSSTYGYIRNVLNRFFLMNRSDRNFEYGIQRDQLGKDTLNHRTLMKYRINQHLSNLKKSQKKWFDPLILISRTERSTNRDPDAYRYKWSNGTKNFQEHSDHFLSEQKSRFQIFQIVFDRLRIGINQYWIDWYSIDWSEVIDKKDLFKTFRLLSRFFSRFFWPKLLLFLSKSLLFLFKFLFFLSNSLPFFCVSFGNIPIPRSEIYIYEVKGPDDPLWNPLLESICNQLLESIGFQMNNLKKWKPFLLDDHDTSRKSKFLINGGTPLLFNKIPKWMIDSFHTRNNRRKSFDKADSYFSRIFHNQDNWLNPVKPFHRSSLISSFYKANRLRFLNNPHHFCFYCNTRFPFSVEKARINNSDFTYGQFLNILFIRNKIFSLCVGKKKRAFGGRDTISSIESQVSNIFIPNDFPQSGDETHDLSKSFHFPSRYDPFVRRTIYSIADISGTPLTEGQKVNFERTYCQPLSDMNLSDSEGKNLHQYLNSNMFLIHTPCSEKYLPSKKRKKRSLKKCVEEGQIDTTFHRDRALSKWNRFKIYMPFFLTSAWFKYLSLIFLQTVKADLLPLLRGILINRLRSGREKFVSILDDKMDEPLKKWESFEENNPFSPYWDRISDWISTTRREWIRGWIECLYLTPRRVLSVETIYRNRNNESPLRSTHLRSPNVQEFLYSILFLLLVAGYLVATHLLVVSWASSELQTEFEKVKSLMMKSSISGVEKLLDRYPTSAPNSFWDIFLSALQLLVYSLEEICGNMLGLADGVKSIRSKKKNINLIDIIIGRIPNPINRITFSRNTRHLRHTSKEIFSFIRTAKGRWIHDKEGAIEGWIWSSDSIEEEEKQYLSQFSVLMTEKEKRIDQILWNLTHSNPLSKDYLENQETPGEIYLRHLVDIQNKSLLNYEFNTSCLAERRVFLAHYQTITSSQTRPGTNPLDFPSEEEKPFSLRLTLAPSRGILVIGTRRTGRDYLVKYLATNSCVPFIKVLLHKHLDFKPFDQKPFDIDDDSDDDGPFWWSSILDLFEPSESQMLNTGVDLDSDPDPEPGPELEPSEMDAEILHLMHMGMEMPDRDIFITLQLHLAKVMSPCIIWIPNIHHMDMKWWDSTSLGVLLNYLSEGCSTSNTIVIASTHIPQKVDPALIAPDKFNTCLKIRRLLITDQRKHLSTLSYTRGFHLEKNMFDTNGSESITLCPHPRELAALTNGALSISISQGKSIIDPDTIRFALHRQTWELRAEVTPARDQGMLFYQIGRAVAQGVLLNCPTDPISIYLKLYLCEETDPYLYRCYFEIGRSVKKLTILLYLLSCSAGPVARDLWYVPRPDENQKDMMPFYPLVQSEWDLVHGLLEIEGALMASSPTEKDCSPFDNDRVPFLLRPEPRDPSEIYWDPNCVDPDDTEVEDDDFDLKGIEGAGVEHILWAPRIWRPWGLLFDTLEKSYKLALGFGISEWSFQHEPPFDEDAPYDYDKEDDSDEEPDSDEEDEYDIPFDFKYDDYDKDEDEDKGEQSDGDDFGFDFESEDESDEEDKLLEKIGEILQGQNVPSPTKDRSKEQGFFHANRYIWDPGDPFFVLFQDEAFRSLFSPVDFVPDDDLARGLEPLVSERIGRVFKYVEKPPAQDFFLLLKNPQHYELWGSRQKWWMGRTNRSFSNESFRSNTLSESYQYLSTLFLSNGTRFDQLTKTLLRKRWIFPDEMDIFLNDFPFFKPER</sequence>
<feature type="compositionally biased region" description="Acidic residues" evidence="7">
    <location>
        <begin position="1599"/>
        <end position="1613"/>
    </location>
</feature>
<keyword evidence="3 11" id="KW-0934">Plastid</keyword>
<keyword evidence="5 6" id="KW-0067">ATP-binding</keyword>
<evidence type="ECO:0000259" key="10">
    <source>
        <dbReference type="Pfam" id="PF05695"/>
    </source>
</evidence>
<keyword evidence="8" id="KW-1133">Transmembrane helix</keyword>
<accession>A0A6G6C5Z3</accession>
<evidence type="ECO:0000256" key="1">
    <source>
        <dbReference type="ARBA" id="ARBA00002329"/>
    </source>
</evidence>
<comment type="similarity">
    <text evidence="2 6">Belongs to the Ycf2 family.</text>
</comment>
<dbReference type="GO" id="GO:0009570">
    <property type="term" value="C:chloroplast stroma"/>
    <property type="evidence" value="ECO:0007669"/>
    <property type="project" value="UniProtKB-SubCell"/>
</dbReference>
<dbReference type="HAMAP" id="MF_01330">
    <property type="entry name" value="Ycf2"/>
    <property type="match status" value="1"/>
</dbReference>
<feature type="transmembrane region" description="Helical" evidence="8">
    <location>
        <begin position="1237"/>
        <end position="1262"/>
    </location>
</feature>
<feature type="compositionally biased region" description="Acidic residues" evidence="7">
    <location>
        <begin position="2017"/>
        <end position="2045"/>
    </location>
</feature>
<dbReference type="EMBL" id="MK416153">
    <property type="protein sequence ID" value="QID76446.1"/>
    <property type="molecule type" value="Genomic_DNA"/>
</dbReference>
<dbReference type="InterPro" id="IPR027417">
    <property type="entry name" value="P-loop_NTPase"/>
</dbReference>
<evidence type="ECO:0000256" key="2">
    <source>
        <dbReference type="ARBA" id="ARBA00009361"/>
    </source>
</evidence>
<comment type="function">
    <text evidence="1 6">Probable ATPase of unknown function. Its presence in a non-photosynthetic plant (Epifagus virginiana) and experiments in tobacco indicate that it has an essential function which is probably not related to photosynthesis.</text>
</comment>
<feature type="transmembrane region" description="Helical" evidence="8">
    <location>
        <begin position="1106"/>
        <end position="1125"/>
    </location>
</feature>